<dbReference type="FunFam" id="2.60.40.60:FF:000168">
    <property type="entry name" value="Cadherin-related family member 2"/>
    <property type="match status" value="1"/>
</dbReference>
<protein>
    <submittedName>
        <fullName evidence="15">CDHR2 protein</fullName>
    </submittedName>
</protein>
<evidence type="ECO:0000256" key="10">
    <source>
        <dbReference type="ARBA" id="ARBA00023136"/>
    </source>
</evidence>
<keyword evidence="2" id="KW-1003">Cell membrane</keyword>
<feature type="domain" description="Cadherin" evidence="14">
    <location>
        <begin position="238"/>
        <end position="346"/>
    </location>
</feature>
<keyword evidence="10 12" id="KW-0472">Membrane</keyword>
<evidence type="ECO:0000256" key="2">
    <source>
        <dbReference type="ARBA" id="ARBA00022475"/>
    </source>
</evidence>
<evidence type="ECO:0000259" key="14">
    <source>
        <dbReference type="PROSITE" id="PS50268"/>
    </source>
</evidence>
<comment type="caution">
    <text evidence="15">The sequence shown here is derived from an EMBL/GenBank/DDBJ whole genome shotgun (WGS) entry which is preliminary data.</text>
</comment>
<evidence type="ECO:0000256" key="1">
    <source>
        <dbReference type="ARBA" id="ARBA00004251"/>
    </source>
</evidence>
<dbReference type="PROSITE" id="PS50268">
    <property type="entry name" value="CADHERIN_2"/>
    <property type="match status" value="9"/>
</dbReference>
<dbReference type="PANTHER" id="PTHR24026:SF133">
    <property type="entry name" value="CADHERIN-RELATED FAMILY MEMBER 2"/>
    <property type="match status" value="1"/>
</dbReference>
<evidence type="ECO:0000256" key="11">
    <source>
        <dbReference type="PROSITE-ProRule" id="PRU00043"/>
    </source>
</evidence>
<evidence type="ECO:0000256" key="6">
    <source>
        <dbReference type="ARBA" id="ARBA00022737"/>
    </source>
</evidence>
<dbReference type="InterPro" id="IPR002126">
    <property type="entry name" value="Cadherin-like_dom"/>
</dbReference>
<gene>
    <name evidence="15" type="primary">Cdhr2</name>
    <name evidence="15" type="ORF">ERYMCC_R03353</name>
</gene>
<dbReference type="SMART" id="SM00112">
    <property type="entry name" value="CA"/>
    <property type="match status" value="9"/>
</dbReference>
<evidence type="ECO:0000313" key="15">
    <source>
        <dbReference type="EMBL" id="NWT56922.1"/>
    </source>
</evidence>
<evidence type="ECO:0000313" key="16">
    <source>
        <dbReference type="Proteomes" id="UP000532437"/>
    </source>
</evidence>
<feature type="domain" description="Cadherin" evidence="14">
    <location>
        <begin position="807"/>
        <end position="923"/>
    </location>
</feature>
<keyword evidence="16" id="KW-1185">Reference proteome</keyword>
<dbReference type="CDD" id="cd11304">
    <property type="entry name" value="Cadherin_repeat"/>
    <property type="match status" value="9"/>
</dbReference>
<proteinExistence type="predicted"/>
<dbReference type="GO" id="GO:0005886">
    <property type="term" value="C:plasma membrane"/>
    <property type="evidence" value="ECO:0007669"/>
    <property type="project" value="UniProtKB-SubCell"/>
</dbReference>
<feature type="domain" description="Cadherin" evidence="14">
    <location>
        <begin position="123"/>
        <end position="237"/>
    </location>
</feature>
<dbReference type="PROSITE" id="PS00232">
    <property type="entry name" value="CADHERIN_1"/>
    <property type="match status" value="4"/>
</dbReference>
<feature type="domain" description="Cadherin" evidence="14">
    <location>
        <begin position="688"/>
        <end position="805"/>
    </location>
</feature>
<keyword evidence="8" id="KW-0130">Cell adhesion</keyword>
<evidence type="ECO:0000256" key="3">
    <source>
        <dbReference type="ARBA" id="ARBA00022553"/>
    </source>
</evidence>
<keyword evidence="5 13" id="KW-0732">Signal</keyword>
<evidence type="ECO:0000256" key="4">
    <source>
        <dbReference type="ARBA" id="ARBA00022692"/>
    </source>
</evidence>
<keyword evidence="6" id="KW-0677">Repeat</keyword>
<dbReference type="FunFam" id="2.60.40.60:FF:000094">
    <property type="entry name" value="protocadherin gamma-C4 isoform X2"/>
    <property type="match status" value="1"/>
</dbReference>
<feature type="domain" description="Cadherin" evidence="14">
    <location>
        <begin position="475"/>
        <end position="580"/>
    </location>
</feature>
<feature type="domain" description="Cadherin" evidence="14">
    <location>
        <begin position="32"/>
        <end position="122"/>
    </location>
</feature>
<dbReference type="Gene3D" id="2.60.40.60">
    <property type="entry name" value="Cadherins"/>
    <property type="match status" value="9"/>
</dbReference>
<dbReference type="PRINTS" id="PR00205">
    <property type="entry name" value="CADHERIN"/>
</dbReference>
<dbReference type="Pfam" id="PF00028">
    <property type="entry name" value="Cadherin"/>
    <property type="match status" value="6"/>
</dbReference>
<dbReference type="SUPFAM" id="SSF49313">
    <property type="entry name" value="Cadherin-like"/>
    <property type="match status" value="9"/>
</dbReference>
<feature type="domain" description="Cadherin" evidence="14">
    <location>
        <begin position="925"/>
        <end position="1046"/>
    </location>
</feature>
<dbReference type="PANTHER" id="PTHR24026">
    <property type="entry name" value="FAT ATYPICAL CADHERIN-RELATED"/>
    <property type="match status" value="1"/>
</dbReference>
<reference evidence="15 16" key="1">
    <citation type="submission" date="2019-09" db="EMBL/GenBank/DDBJ databases">
        <title>Bird 10,000 Genomes (B10K) Project - Family phase.</title>
        <authorList>
            <person name="Zhang G."/>
        </authorList>
    </citation>
    <scope>NUCLEOTIDE SEQUENCE [LARGE SCALE GENOMIC DNA]</scope>
    <source>
        <strain evidence="15">B10K-DU-002-60</strain>
        <tissue evidence="15">Muscle</tissue>
    </source>
</reference>
<keyword evidence="7 11" id="KW-0106">Calcium</keyword>
<comment type="subcellular location">
    <subcellularLocation>
        <location evidence="1">Cell membrane</location>
        <topology evidence="1">Single-pass type I membrane protein</topology>
    </subcellularLocation>
</comment>
<feature type="chain" id="PRO_5029810626" evidence="13">
    <location>
        <begin position="20"/>
        <end position="1298"/>
    </location>
</feature>
<feature type="non-terminal residue" evidence="15">
    <location>
        <position position="1298"/>
    </location>
</feature>
<feature type="non-terminal residue" evidence="15">
    <location>
        <position position="1"/>
    </location>
</feature>
<keyword evidence="9 12" id="KW-1133">Transmembrane helix</keyword>
<evidence type="ECO:0000256" key="8">
    <source>
        <dbReference type="ARBA" id="ARBA00022889"/>
    </source>
</evidence>
<dbReference type="FunFam" id="2.60.40.60:FF:000098">
    <property type="entry name" value="cadherin-23 isoform X1"/>
    <property type="match status" value="1"/>
</dbReference>
<dbReference type="FunFam" id="2.60.40.60:FF:000252">
    <property type="entry name" value="Cadherin related family member 2"/>
    <property type="match status" value="1"/>
</dbReference>
<dbReference type="EMBL" id="VZRG01001574">
    <property type="protein sequence ID" value="NWT56922.1"/>
    <property type="molecule type" value="Genomic_DNA"/>
</dbReference>
<dbReference type="Proteomes" id="UP000532437">
    <property type="component" value="Unassembled WGS sequence"/>
</dbReference>
<evidence type="ECO:0000256" key="7">
    <source>
        <dbReference type="ARBA" id="ARBA00022837"/>
    </source>
</evidence>
<evidence type="ECO:0000256" key="9">
    <source>
        <dbReference type="ARBA" id="ARBA00022989"/>
    </source>
</evidence>
<feature type="signal peptide" evidence="13">
    <location>
        <begin position="1"/>
        <end position="19"/>
    </location>
</feature>
<organism evidence="15 16">
    <name type="scientific">Erythrocercus mccallii</name>
    <dbReference type="NCBI Taxonomy" id="107208"/>
    <lineage>
        <taxon>Eukaryota</taxon>
        <taxon>Metazoa</taxon>
        <taxon>Chordata</taxon>
        <taxon>Craniata</taxon>
        <taxon>Vertebrata</taxon>
        <taxon>Euteleostomi</taxon>
        <taxon>Archelosauria</taxon>
        <taxon>Archosauria</taxon>
        <taxon>Dinosauria</taxon>
        <taxon>Saurischia</taxon>
        <taxon>Theropoda</taxon>
        <taxon>Coelurosauria</taxon>
        <taxon>Aves</taxon>
        <taxon>Neognathae</taxon>
        <taxon>Neoaves</taxon>
        <taxon>Telluraves</taxon>
        <taxon>Australaves</taxon>
        <taxon>Passeriformes</taxon>
        <taxon>Corvoidea</taxon>
        <taxon>Dicruridae</taxon>
        <taxon>Erythrocercus</taxon>
    </lineage>
</organism>
<sequence length="1298" mass="142336">RMAWHSLVLLPFLLATVSGNTVPIFNETLFYVPEDLELGQFAFQLQVYDLDNDTLSYQIEGRDAFYFSVHSKSGRATLKNYLDRELQARLTIIARVSDGVNNEVSQKITIIVEDRNDNAPVFQDLPYIATIPENESLHSIIYTVFATDSDTGNASKVSYSIVEVIPDNVKNLQLFYILPNGSVMLNGSLDYAKNTFYEIKILAQDGGGWLHNNWTVQKSFTYLSVTIKDVANLNPRFLNEPYSGSVPENCDLGTIVLNITAIDQDTGVNDKIFYIITNAGVPFVINNTTGTITVSEPLDREQLPREEVLLNVIAREEKLDIHGKVAQTSTLVTVLVTDVNDNKPQFYNCSLSSCNFSTSAQNNFMGNIIEHSSSRLPVSNLNIIAHDPDKGINSSFELSLQGPNANAFTVFPTTIVGTGEVQILVQNSTLVDYEISHVMVVQIIANDTGNPTDCCSMATVTIDLIDSNDHIPEFPQSTYNLSVMENSPNGTIISPNITAYDPDSGVLGQITYQLLPETILKTFMVNATTGALLVYNGSSLDREARSIYYANLQAKDGGNQVGTTVLEITVLDANDMEPIIIGSYFISVEEGQNVSTQIQAIDNDEPGSLNSKLGFKILPGLFSNNFTINADKNEMHSKEPLDREALEDERGQMVVTVMAYDHGEPPLNSTVNVTITVEDLNDNIPVFLNQSYEFSVFEESPGSLVGEVNATDADRTEINSRISFRLDRGGGSSNFLIRSSRLGPGNYSGDLSVDSDMSLDYDTLQQKFFTLTVLAENTAADNAGLKANVSVIVHILDVNDESPTILPGSLQDVSVAENGTQQGLIHTLNAFDPDTNHSLVFEELAVACFKGDSSAEDVCWDWFVLAPNGSLLVNSSDIDYEVCDRVLLTLRVEDLYTEKGNRYSQNETLRIIIIDVNDNMPVFEAISETFVVVPEISPVDLQVATVKATDADSGLRGTITFSITNVVFVEDNGVTRPFENLFRVLTTLDKGTYIGSIQVASNLDESLKGQYKVTVEAKDGEEPVHRAQTVLNIFTVDQSYRVRLQFVSTVEEVQSNSENIKLALTTVTKAAVYVVAIRSMEDTRDTHMDAKSVMEAYFVYSNGTALDVNDLSILIQSDPLGLAELVKLGLAVIGPGEVTKPTKEIELIGIIAGLAAFLLIFILIMTLVLVLTTRSYKRKLSAMKALKVAKTFNPVTAQQGAGIPGTNQYNAEGANPMLNHPLDPSHDLGFHEDSISVTSMNSLDENTVNAPADDNFEVEQVKMQPTDPTDKEVLVAALNLKEPTKTAYLNTTFTTTDL</sequence>
<dbReference type="GO" id="GO:0007156">
    <property type="term" value="P:homophilic cell adhesion via plasma membrane adhesion molecules"/>
    <property type="evidence" value="ECO:0007669"/>
    <property type="project" value="InterPro"/>
</dbReference>
<feature type="transmembrane region" description="Helical" evidence="12">
    <location>
        <begin position="1147"/>
        <end position="1171"/>
    </location>
</feature>
<dbReference type="FunFam" id="2.60.40.60:FF:000245">
    <property type="entry name" value="Cadherin related family member 2"/>
    <property type="match status" value="1"/>
</dbReference>
<dbReference type="InterPro" id="IPR015919">
    <property type="entry name" value="Cadherin-like_sf"/>
</dbReference>
<keyword evidence="4 12" id="KW-0812">Transmembrane</keyword>
<feature type="domain" description="Cadherin" evidence="14">
    <location>
        <begin position="580"/>
        <end position="687"/>
    </location>
</feature>
<dbReference type="InterPro" id="IPR020894">
    <property type="entry name" value="Cadherin_CS"/>
</dbReference>
<dbReference type="FunFam" id="2.60.40.60:FF:000221">
    <property type="entry name" value="Cadherin related family member 2"/>
    <property type="match status" value="1"/>
</dbReference>
<keyword evidence="3" id="KW-0597">Phosphoprotein</keyword>
<evidence type="ECO:0000256" key="5">
    <source>
        <dbReference type="ARBA" id="ARBA00022729"/>
    </source>
</evidence>
<evidence type="ECO:0000256" key="13">
    <source>
        <dbReference type="SAM" id="SignalP"/>
    </source>
</evidence>
<name>A0A7K5PPA8_9CORV</name>
<dbReference type="GO" id="GO:0005509">
    <property type="term" value="F:calcium ion binding"/>
    <property type="evidence" value="ECO:0007669"/>
    <property type="project" value="UniProtKB-UniRule"/>
</dbReference>
<feature type="domain" description="Cadherin" evidence="14">
    <location>
        <begin position="360"/>
        <end position="474"/>
    </location>
</feature>
<accession>A0A7K5PPA8</accession>
<evidence type="ECO:0000256" key="12">
    <source>
        <dbReference type="SAM" id="Phobius"/>
    </source>
</evidence>